<comment type="subcellular location">
    <subcellularLocation>
        <location evidence="1">Cell membrane</location>
        <topology evidence="1">Multi-pass membrane protein</topology>
    </subcellularLocation>
</comment>
<reference evidence="9 10" key="1">
    <citation type="journal article" date="2004" name="Science">
        <title>A predator unmasked: life cycle of Bdellovibrio bacteriovorus from a genomic perspective.</title>
        <authorList>
            <person name="Rendulic S."/>
            <person name="Jagtap P."/>
            <person name="Rosinus A."/>
            <person name="Eppinger M."/>
            <person name="Baar C."/>
            <person name="Lanz C."/>
            <person name="Keller H."/>
            <person name="Lambert C."/>
            <person name="Evans K.J."/>
            <person name="Goesmann A."/>
            <person name="Meyer F."/>
            <person name="Sockett R.E."/>
            <person name="Schuster S.C."/>
        </authorList>
    </citation>
    <scope>NUCLEOTIDE SEQUENCE [LARGE SCALE GENOMIC DNA]</scope>
    <source>
        <strain evidence="10">ATCC 15356 / DSM 50701 / NCIMB 9529 / HD100</strain>
    </source>
</reference>
<evidence type="ECO:0000256" key="1">
    <source>
        <dbReference type="ARBA" id="ARBA00004651"/>
    </source>
</evidence>
<dbReference type="Pfam" id="PF01594">
    <property type="entry name" value="AI-2E_transport"/>
    <property type="match status" value="1"/>
</dbReference>
<evidence type="ECO:0000256" key="4">
    <source>
        <dbReference type="ARBA" id="ARBA00022475"/>
    </source>
</evidence>
<dbReference type="GO" id="GO:0005886">
    <property type="term" value="C:plasma membrane"/>
    <property type="evidence" value="ECO:0007669"/>
    <property type="project" value="UniProtKB-SubCell"/>
</dbReference>
<protein>
    <submittedName>
        <fullName evidence="9">Putative permease</fullName>
    </submittedName>
</protein>
<dbReference type="KEGG" id="bba:Bd1648"/>
<evidence type="ECO:0000256" key="8">
    <source>
        <dbReference type="SAM" id="Phobius"/>
    </source>
</evidence>
<evidence type="ECO:0000256" key="2">
    <source>
        <dbReference type="ARBA" id="ARBA00009773"/>
    </source>
</evidence>
<feature type="transmembrane region" description="Helical" evidence="8">
    <location>
        <begin position="212"/>
        <end position="236"/>
    </location>
</feature>
<accession>Q6MMI1</accession>
<keyword evidence="10" id="KW-1185">Reference proteome</keyword>
<feature type="transmembrane region" description="Helical" evidence="8">
    <location>
        <begin position="64"/>
        <end position="87"/>
    </location>
</feature>
<evidence type="ECO:0000313" key="9">
    <source>
        <dbReference type="EMBL" id="CAE79523.1"/>
    </source>
</evidence>
<proteinExistence type="inferred from homology"/>
<dbReference type="eggNOG" id="COG0628">
    <property type="taxonomic scope" value="Bacteria"/>
</dbReference>
<comment type="similarity">
    <text evidence="2">Belongs to the autoinducer-2 exporter (AI-2E) (TC 2.A.86) family.</text>
</comment>
<keyword evidence="7 8" id="KW-0472">Membrane</keyword>
<feature type="transmembrane region" description="Helical" evidence="8">
    <location>
        <begin position="305"/>
        <end position="335"/>
    </location>
</feature>
<dbReference type="STRING" id="264462.Bd1648"/>
<feature type="transmembrane region" description="Helical" evidence="8">
    <location>
        <begin position="35"/>
        <end position="52"/>
    </location>
</feature>
<dbReference type="HOGENOM" id="CLU_041771_1_1_7"/>
<dbReference type="Proteomes" id="UP000008080">
    <property type="component" value="Chromosome"/>
</dbReference>
<dbReference type="NCBIfam" id="NF008216">
    <property type="entry name" value="PRK10983.1"/>
    <property type="match status" value="1"/>
</dbReference>
<dbReference type="PANTHER" id="PTHR21716">
    <property type="entry name" value="TRANSMEMBRANE PROTEIN"/>
    <property type="match status" value="1"/>
</dbReference>
<feature type="transmembrane region" description="Helical" evidence="8">
    <location>
        <begin position="12"/>
        <end position="29"/>
    </location>
</feature>
<feature type="transmembrane region" description="Helical" evidence="8">
    <location>
        <begin position="242"/>
        <end position="268"/>
    </location>
</feature>
<dbReference type="EMBL" id="BX842650">
    <property type="protein sequence ID" value="CAE79523.1"/>
    <property type="molecule type" value="Genomic_DNA"/>
</dbReference>
<name>Q6MMI1_BDEBA</name>
<evidence type="ECO:0000256" key="5">
    <source>
        <dbReference type="ARBA" id="ARBA00022692"/>
    </source>
</evidence>
<evidence type="ECO:0000313" key="10">
    <source>
        <dbReference type="Proteomes" id="UP000008080"/>
    </source>
</evidence>
<dbReference type="GeneID" id="93012636"/>
<organism evidence="9 10">
    <name type="scientific">Bdellovibrio bacteriovorus (strain ATCC 15356 / DSM 50701 / NCIMB 9529 / HD100)</name>
    <dbReference type="NCBI Taxonomy" id="264462"/>
    <lineage>
        <taxon>Bacteria</taxon>
        <taxon>Pseudomonadati</taxon>
        <taxon>Bdellovibrionota</taxon>
        <taxon>Bdellovibrionia</taxon>
        <taxon>Bdellovibrionales</taxon>
        <taxon>Pseudobdellovibrionaceae</taxon>
        <taxon>Bdellovibrio</taxon>
    </lineage>
</organism>
<gene>
    <name evidence="9" type="ordered locus">Bd1648</name>
</gene>
<dbReference type="PANTHER" id="PTHR21716:SF67">
    <property type="entry name" value="TRANSPORT PROTEIN YDIK-RELATED"/>
    <property type="match status" value="1"/>
</dbReference>
<feature type="transmembrane region" description="Helical" evidence="8">
    <location>
        <begin position="280"/>
        <end position="299"/>
    </location>
</feature>
<keyword evidence="4" id="KW-1003">Cell membrane</keyword>
<sequence>MAPTTDLTKTLLSVLFMGLLAAISLWVLLPFLPAMIWAAMIFIATWSTLLKLQHRFNNKRFPAVLTMALLMTALVIIPLTAALFSLISNRHVIVSGLQDLANTQLPPAPDWLEDAPLLGPRIAARWNELAATAPQDLIERAKPYIHQAFEWIVASVGSITMLVVHCILTIIIASIFYSNGEKIAQACRTLTRRLAGTRGEEALQLAAQSVRAVAMGIVGTALIQTALGGLGAGLAGVPHAGLLTAVILIFCVVQLGPLLPLLGAVAWLYSQEQNTAGTILLGWAVAVGLMDGFVRPILIKRGADLPAVLITVGVLGGMISFGIVGLFIGPVVLAVTLRLLSAWMTDNSEPTVFKRAIERAPAPTLPPEINH</sequence>
<evidence type="ECO:0000256" key="6">
    <source>
        <dbReference type="ARBA" id="ARBA00022989"/>
    </source>
</evidence>
<dbReference type="AlphaFoldDB" id="Q6MMI1"/>
<dbReference type="InterPro" id="IPR002549">
    <property type="entry name" value="AI-2E-like"/>
</dbReference>
<feature type="transmembrane region" description="Helical" evidence="8">
    <location>
        <begin position="151"/>
        <end position="178"/>
    </location>
</feature>
<evidence type="ECO:0000256" key="3">
    <source>
        <dbReference type="ARBA" id="ARBA00022448"/>
    </source>
</evidence>
<dbReference type="RefSeq" id="WP_011164125.1">
    <property type="nucleotide sequence ID" value="NC_005363.1"/>
</dbReference>
<evidence type="ECO:0000256" key="7">
    <source>
        <dbReference type="ARBA" id="ARBA00023136"/>
    </source>
</evidence>
<keyword evidence="6 8" id="KW-1133">Transmembrane helix</keyword>
<keyword evidence="3" id="KW-0813">Transport</keyword>
<keyword evidence="5 8" id="KW-0812">Transmembrane</keyword>